<comment type="caution">
    <text evidence="1">The sequence shown here is derived from an EMBL/GenBank/DDBJ whole genome shotgun (WGS) entry which is preliminary data.</text>
</comment>
<gene>
    <name evidence="1" type="ORF">C1I98_12365</name>
</gene>
<organism evidence="1 2">
    <name type="scientific">Spongiactinospora gelatinilytica</name>
    <dbReference type="NCBI Taxonomy" id="2666298"/>
    <lineage>
        <taxon>Bacteria</taxon>
        <taxon>Bacillati</taxon>
        <taxon>Actinomycetota</taxon>
        <taxon>Actinomycetes</taxon>
        <taxon>Streptosporangiales</taxon>
        <taxon>Streptosporangiaceae</taxon>
        <taxon>Spongiactinospora</taxon>
    </lineage>
</organism>
<keyword evidence="2" id="KW-1185">Reference proteome</keyword>
<name>A0A2W2HGV3_9ACTN</name>
<sequence>MVDMLRDGDGSGFWSRELTTLSELLLQVGNQHAARLLSLVQDADAVAPEPGGQTRAVTLRVRPIFLDLFRPADLEAIAAQMDKMMSIGDGPRHEVTVAAMLADPFAKPELGGAGTLTIQLREAIADALHPVRSYDLPQVCRAFGLDDGEGEEAHYSKRAYVRSRISHYTQDQLHELGVQVVEEHYLPQLWGLLQVLAGKRSGVGSTFKNLIFAADGPKPELVLADAVSNTIEIVANAQFCLVYDRPLGDSGLTWADLVTWWRETHAPTDVNDRTAANELYYRLLRSLDAGRIASPEPGPETLMFQTYVALLKDQGFQLPALVPQVYLHYDPYTRAQRKAVGPLPRQRMDFLMLLRGRRRLVIEIDGVQHYAIEGKASPRLYAQMVAEDRELYLAGYEVVRFGGDEFRSSDDARGMLREFFERLLTAHGYLSENQQGTSPS</sequence>
<evidence type="ECO:0000313" key="1">
    <source>
        <dbReference type="EMBL" id="PZG48838.1"/>
    </source>
</evidence>
<dbReference type="AlphaFoldDB" id="A0A2W2HGV3"/>
<dbReference type="EMBL" id="POUA01000075">
    <property type="protein sequence ID" value="PZG48838.1"/>
    <property type="molecule type" value="Genomic_DNA"/>
</dbReference>
<proteinExistence type="predicted"/>
<dbReference type="Proteomes" id="UP000248544">
    <property type="component" value="Unassembled WGS sequence"/>
</dbReference>
<evidence type="ECO:0000313" key="2">
    <source>
        <dbReference type="Proteomes" id="UP000248544"/>
    </source>
</evidence>
<evidence type="ECO:0008006" key="3">
    <source>
        <dbReference type="Google" id="ProtNLM"/>
    </source>
</evidence>
<protein>
    <recommendedName>
        <fullName evidence="3">AbiJ-NTD3 domain-containing protein</fullName>
    </recommendedName>
</protein>
<accession>A0A2W2HGV3</accession>
<reference evidence="1 2" key="1">
    <citation type="submission" date="2018-01" db="EMBL/GenBank/DDBJ databases">
        <title>Draft genome sequence of Sphaerisporangium sp. 7K107.</title>
        <authorList>
            <person name="Sahin N."/>
            <person name="Saygin H."/>
            <person name="Ay H."/>
        </authorList>
    </citation>
    <scope>NUCLEOTIDE SEQUENCE [LARGE SCALE GENOMIC DNA]</scope>
    <source>
        <strain evidence="1 2">7K107</strain>
    </source>
</reference>